<dbReference type="InterPro" id="IPR002941">
    <property type="entry name" value="DNA_methylase_N4/N6"/>
</dbReference>
<keyword evidence="1 4" id="KW-0489">Methyltransferase</keyword>
<dbReference type="RefSeq" id="WP_311597334.1">
    <property type="nucleotide sequence ID" value="NZ_JAVREM010000007.1"/>
</dbReference>
<evidence type="ECO:0000256" key="2">
    <source>
        <dbReference type="ARBA" id="ARBA00022679"/>
    </source>
</evidence>
<proteinExistence type="predicted"/>
<keyword evidence="2" id="KW-0808">Transferase</keyword>
<dbReference type="Proteomes" id="UP001183420">
    <property type="component" value="Unassembled WGS sequence"/>
</dbReference>
<reference evidence="5" key="1">
    <citation type="submission" date="2023-07" db="EMBL/GenBank/DDBJ databases">
        <title>30 novel species of actinomycetes from the DSMZ collection.</title>
        <authorList>
            <person name="Nouioui I."/>
        </authorList>
    </citation>
    <scope>NUCLEOTIDE SEQUENCE [LARGE SCALE GENOMIC DNA]</scope>
    <source>
        <strain evidence="5">DSM 44918</strain>
    </source>
</reference>
<organism evidence="4 5">
    <name type="scientific">Streptomyces millisiae</name>
    <dbReference type="NCBI Taxonomy" id="3075542"/>
    <lineage>
        <taxon>Bacteria</taxon>
        <taxon>Bacillati</taxon>
        <taxon>Actinomycetota</taxon>
        <taxon>Actinomycetes</taxon>
        <taxon>Kitasatosporales</taxon>
        <taxon>Streptomycetaceae</taxon>
        <taxon>Streptomyces</taxon>
    </lineage>
</organism>
<dbReference type="GO" id="GO:0008168">
    <property type="term" value="F:methyltransferase activity"/>
    <property type="evidence" value="ECO:0007669"/>
    <property type="project" value="UniProtKB-KW"/>
</dbReference>
<evidence type="ECO:0000313" key="5">
    <source>
        <dbReference type="Proteomes" id="UP001183420"/>
    </source>
</evidence>
<dbReference type="Pfam" id="PF01555">
    <property type="entry name" value="N6_N4_Mtase"/>
    <property type="match status" value="1"/>
</dbReference>
<gene>
    <name evidence="4" type="ORF">RNC47_09525</name>
</gene>
<name>A0ABU2LLW7_9ACTN</name>
<keyword evidence="5" id="KW-1185">Reference proteome</keyword>
<sequence>MNASFPLRPPLADPGACPEPEAVPIVWPTGQQPQEPAEHGYAPETARDHLRIRPQIAAFAIAAYTRPGDTVLDPDCGAGTTLVEAVRAGRHAIGLASGRRWWNTARANLTAARRHHDARQSPPTDGMVLDQTTPHNQLAAAGAVDLILTSWRHPTAPHRPATARPSDRRTPTGANRLAELLNRCRPLLAPDGHVVVIARPRRREGYLLDGPAQITAAARTAKLALVARCVALVAPLNDEDVRVEMSIAQRAAIARLQRITGHPIAATAHHDVWVFRAPHACANASALRNADAPEFLGRPTSESATELAETAA</sequence>
<dbReference type="Gene3D" id="3.40.50.150">
    <property type="entry name" value="Vaccinia Virus protein VP39"/>
    <property type="match status" value="1"/>
</dbReference>
<dbReference type="SUPFAM" id="SSF53335">
    <property type="entry name" value="S-adenosyl-L-methionine-dependent methyltransferases"/>
    <property type="match status" value="2"/>
</dbReference>
<comment type="caution">
    <text evidence="4">The sequence shown here is derived from an EMBL/GenBank/DDBJ whole genome shotgun (WGS) entry which is preliminary data.</text>
</comment>
<feature type="domain" description="DNA methylase N-4/N-6" evidence="3">
    <location>
        <begin position="56"/>
        <end position="95"/>
    </location>
</feature>
<dbReference type="EMBL" id="JAVREM010000007">
    <property type="protein sequence ID" value="MDT0318574.1"/>
    <property type="molecule type" value="Genomic_DNA"/>
</dbReference>
<protein>
    <submittedName>
        <fullName evidence="4">DNA methyltransferase</fullName>
    </submittedName>
</protein>
<dbReference type="InterPro" id="IPR029063">
    <property type="entry name" value="SAM-dependent_MTases_sf"/>
</dbReference>
<evidence type="ECO:0000256" key="1">
    <source>
        <dbReference type="ARBA" id="ARBA00022603"/>
    </source>
</evidence>
<evidence type="ECO:0000313" key="4">
    <source>
        <dbReference type="EMBL" id="MDT0318574.1"/>
    </source>
</evidence>
<accession>A0ABU2LLW7</accession>
<evidence type="ECO:0000259" key="3">
    <source>
        <dbReference type="Pfam" id="PF01555"/>
    </source>
</evidence>
<dbReference type="GO" id="GO:0032259">
    <property type="term" value="P:methylation"/>
    <property type="evidence" value="ECO:0007669"/>
    <property type="project" value="UniProtKB-KW"/>
</dbReference>